<accession>A0A0D8IZN3</accession>
<dbReference type="AlphaFoldDB" id="A0A0D8IZN3"/>
<dbReference type="Pfam" id="PF01807">
    <property type="entry name" value="Zn_ribbon_DnaG"/>
    <property type="match status" value="1"/>
</dbReference>
<name>A0A0D8IZN3_9FIRM</name>
<dbReference type="Gene3D" id="3.90.580.10">
    <property type="entry name" value="Zinc finger, CHC2-type domain"/>
    <property type="match status" value="1"/>
</dbReference>
<evidence type="ECO:0000313" key="3">
    <source>
        <dbReference type="Proteomes" id="UP000032483"/>
    </source>
</evidence>
<proteinExistence type="predicted"/>
<sequence>MTPEYKTVPILDAARRAGVRIAGGQAGRYEVKAFCPFCLGRTKNPHLYLNTEKNRFFCQRCGEHGNSVSLYAKIRGISNKEAFEELEKSNLQMFPQAAPKEPRQEYMAPLEQRHDVYYDLLALLSLSEHDFLDLLGRGLTLDAIEQNMYRSMPARVETRSELAQTLSRTHDLHGVPGFYRSENGDWRLSGNSGLLIPYCTAKGYIQGLQRRAEIGGKRCYVWVSSNPDKCRKDGSPLYPCGTRAHGWIHIKGNVHSTTASITEGALKGDTASCLSNGALYLCAPGVNAIKYLPSAIRSLSVERLLGEYDMDQIRQEQYSAALRRMQDTLKPLGIPYIQQMWNPAYNGIDDYKLHSRRLSLAA</sequence>
<reference evidence="2" key="1">
    <citation type="submission" date="2015-02" db="EMBL/GenBank/DDBJ databases">
        <title>A novel member of the family Ruminococcaceae isolated from human feces.</title>
        <authorList>
            <person name="Shkoporov A.N."/>
            <person name="Chaplin A.V."/>
            <person name="Motuzova O.V."/>
            <person name="Kafarskaia L.I."/>
            <person name="Khokhlova E.V."/>
            <person name="Efimov B.A."/>
        </authorList>
    </citation>
    <scope>NUCLEOTIDE SEQUENCE [LARGE SCALE GENOMIC DNA]</scope>
    <source>
        <strain evidence="2">585-1</strain>
    </source>
</reference>
<dbReference type="GO" id="GO:0003899">
    <property type="term" value="F:DNA-directed RNA polymerase activity"/>
    <property type="evidence" value="ECO:0007669"/>
    <property type="project" value="InterPro"/>
</dbReference>
<evidence type="ECO:0000313" key="2">
    <source>
        <dbReference type="EMBL" id="KJF38993.1"/>
    </source>
</evidence>
<gene>
    <name evidence="2" type="ORF">TQ39_14985</name>
</gene>
<dbReference type="GO" id="GO:0003677">
    <property type="term" value="F:DNA binding"/>
    <property type="evidence" value="ECO:0007669"/>
    <property type="project" value="InterPro"/>
</dbReference>
<dbReference type="RefSeq" id="WP_050006110.1">
    <property type="nucleotide sequence ID" value="NZ_DAWBJP010000021.1"/>
</dbReference>
<dbReference type="Proteomes" id="UP000032483">
    <property type="component" value="Unassembled WGS sequence"/>
</dbReference>
<comment type="caution">
    <text evidence="2">The sequence shown here is derived from an EMBL/GenBank/DDBJ whole genome shotgun (WGS) entry which is preliminary data.</text>
</comment>
<dbReference type="SMART" id="SM00400">
    <property type="entry name" value="ZnF_CHCC"/>
    <property type="match status" value="1"/>
</dbReference>
<dbReference type="GO" id="GO:0006260">
    <property type="term" value="P:DNA replication"/>
    <property type="evidence" value="ECO:0007669"/>
    <property type="project" value="InterPro"/>
</dbReference>
<organism evidence="2 3">
    <name type="scientific">Ruthenibacterium lactatiformans</name>
    <dbReference type="NCBI Taxonomy" id="1550024"/>
    <lineage>
        <taxon>Bacteria</taxon>
        <taxon>Bacillati</taxon>
        <taxon>Bacillota</taxon>
        <taxon>Clostridia</taxon>
        <taxon>Eubacteriales</taxon>
        <taxon>Oscillospiraceae</taxon>
        <taxon>Ruthenibacterium</taxon>
    </lineage>
</organism>
<keyword evidence="3" id="KW-1185">Reference proteome</keyword>
<dbReference type="EMBL" id="JXXK01000026">
    <property type="protein sequence ID" value="KJF38993.1"/>
    <property type="molecule type" value="Genomic_DNA"/>
</dbReference>
<feature type="domain" description="Zinc finger CHC2-type" evidence="1">
    <location>
        <begin position="31"/>
        <end position="87"/>
    </location>
</feature>
<dbReference type="InterPro" id="IPR002694">
    <property type="entry name" value="Znf_CHC2"/>
</dbReference>
<dbReference type="InterPro" id="IPR036977">
    <property type="entry name" value="DNA_primase_Znf_CHC2"/>
</dbReference>
<dbReference type="SUPFAM" id="SSF57783">
    <property type="entry name" value="Zinc beta-ribbon"/>
    <property type="match status" value="1"/>
</dbReference>
<protein>
    <recommendedName>
        <fullName evidence="1">Zinc finger CHC2-type domain-containing protein</fullName>
    </recommendedName>
</protein>
<dbReference type="GeneID" id="42857865"/>
<dbReference type="GO" id="GO:0008270">
    <property type="term" value="F:zinc ion binding"/>
    <property type="evidence" value="ECO:0007669"/>
    <property type="project" value="InterPro"/>
</dbReference>
<evidence type="ECO:0000259" key="1">
    <source>
        <dbReference type="SMART" id="SM00400"/>
    </source>
</evidence>